<sequence length="920" mass="102017">MMKSKKIANFWNHIGSNGNSSSHQGSSSSHDDIVVFGVPLVDIIKRNGGHGPPGSTIPSVVSHIATNIREEALRVEGIFRIPGSNMDLQQLKKQYNQGKIATRDQLQDRCDDIHTQASLLKLYIRELPDPLFTFALYEEFVRSHSQTVDKYSRVGSLKSLLTKLPPAHFNLLRFLAGLLKEISQHSHYNKMTSTNLAIIFGPTVMRPKNEDVVKMIEDARHVNAVFLMVIDEYDYLFGGAESPLFLNNSTNSSIGKGSSPLISNSSNSLISSPIRILQQQNHHYHHNGSPGSKKSYGKLSLDESSPNSPTRIYDDLLLNNIVLRSPNTPPVPPPSPSSSPGVFQPPTITTQTINSNNINSNNINNNNNNSNNTPTKLNPKFSILLPTASTKDSPSKELLSPHRISNSNNSPLLLALPPASPRSSLILQDDNSELIRNLIHKTCSVLFDKEFIVNDSFEIPQDEYFIPVIEQISVQAQQTPSSPNASPNTSFINTQNISNDNTLNTSSSSPNTSSLKVLSPRKPRVLGIPTSNGESTSSPSLRSLFKSHVNSSYSNLNISNNNANTSTLSPPPIQPLSISSPPLSSLSVSNNNRHSPVVQVEKTNIVIPVVRSPLDQANDNLSRIRKEYNRPLDPNQMSPKELHEEKSAIKQQLRNFDQNFKEEKGYLPKKSDREIMRPLYQRYREIKALMETINYTSSSSGSGTSGSYGRIGTYSSTSSGGSSSQHNQSHHHNYHNSHSRIPLKNVNFNNSIPTLDPSIPVKQPTVSSPNINSSNSTSIPIQQPQQQPQQQQQLQDLKTSNASINSSISSIGSKIVTSPPQQSIQSPNLTLSSSNGNLSTMTRQELKERYIKVKNEKRNVQVDLLKYQTEFMKKHGRKVQFTEDRIPVQSEYGKYKELKLEMTNIEKLLNITPPLTSSNF</sequence>
<dbReference type="InterPro" id="IPR059029">
    <property type="entry name" value="FAM13A_dom"/>
</dbReference>
<dbReference type="Pfam" id="PF26116">
    <property type="entry name" value="FAM13A"/>
    <property type="match status" value="2"/>
</dbReference>
<feature type="region of interest" description="Disordered" evidence="1">
    <location>
        <begin position="477"/>
        <end position="541"/>
    </location>
</feature>
<feature type="region of interest" description="Disordered" evidence="1">
    <location>
        <begin position="812"/>
        <end position="837"/>
    </location>
</feature>
<feature type="region of interest" description="Disordered" evidence="1">
    <location>
        <begin position="283"/>
        <end position="311"/>
    </location>
</feature>
<feature type="compositionally biased region" description="Low complexity" evidence="1">
    <location>
        <begin position="477"/>
        <end position="518"/>
    </location>
</feature>
<proteinExistence type="predicted"/>
<dbReference type="OrthoDB" id="20936at2759"/>
<feature type="domain" description="Rho-GAP" evidence="2">
    <location>
        <begin position="38"/>
        <end position="237"/>
    </location>
</feature>
<dbReference type="SMART" id="SM00324">
    <property type="entry name" value="RhoGAP"/>
    <property type="match status" value="1"/>
</dbReference>
<accession>A0A151ZIB2</accession>
<dbReference type="CDD" id="cd00159">
    <property type="entry name" value="RhoGAP"/>
    <property type="match status" value="1"/>
</dbReference>
<feature type="region of interest" description="Disordered" evidence="1">
    <location>
        <begin position="324"/>
        <end position="410"/>
    </location>
</feature>
<dbReference type="InterPro" id="IPR008936">
    <property type="entry name" value="Rho_GTPase_activation_prot"/>
</dbReference>
<protein>
    <submittedName>
        <fullName evidence="3">RhoGAP domain-containing protein</fullName>
    </submittedName>
</protein>
<feature type="compositionally biased region" description="Low complexity" evidence="1">
    <location>
        <begin position="695"/>
        <end position="727"/>
    </location>
</feature>
<feature type="compositionally biased region" description="Basic residues" evidence="1">
    <location>
        <begin position="728"/>
        <end position="738"/>
    </location>
</feature>
<evidence type="ECO:0000256" key="1">
    <source>
        <dbReference type="SAM" id="MobiDB-lite"/>
    </source>
</evidence>
<name>A0A151ZIB2_TIELA</name>
<feature type="compositionally biased region" description="Low complexity" evidence="1">
    <location>
        <begin position="767"/>
        <end position="800"/>
    </location>
</feature>
<evidence type="ECO:0000313" key="3">
    <source>
        <dbReference type="EMBL" id="KYQ93639.1"/>
    </source>
</evidence>
<dbReference type="PANTHER" id="PTHR15904">
    <property type="entry name" value="FAM13"/>
    <property type="match status" value="1"/>
</dbReference>
<dbReference type="OMA" id="SSITEQX"/>
<dbReference type="EMBL" id="LODT01000025">
    <property type="protein sequence ID" value="KYQ93639.1"/>
    <property type="molecule type" value="Genomic_DNA"/>
</dbReference>
<evidence type="ECO:0000259" key="2">
    <source>
        <dbReference type="PROSITE" id="PS50238"/>
    </source>
</evidence>
<dbReference type="Proteomes" id="UP000076078">
    <property type="component" value="Unassembled WGS sequence"/>
</dbReference>
<keyword evidence="4" id="KW-1185">Reference proteome</keyword>
<feature type="compositionally biased region" description="Low complexity" evidence="1">
    <location>
        <begin position="826"/>
        <end position="837"/>
    </location>
</feature>
<reference evidence="3 4" key="1">
    <citation type="submission" date="2015-12" db="EMBL/GenBank/DDBJ databases">
        <title>Dictyostelia acquired genes for synthesis and detection of signals that induce cell-type specialization by lateral gene transfer from prokaryotes.</title>
        <authorList>
            <person name="Gloeckner G."/>
            <person name="Schaap P."/>
        </authorList>
    </citation>
    <scope>NUCLEOTIDE SEQUENCE [LARGE SCALE GENOMIC DNA]</scope>
    <source>
        <strain evidence="3 4">TK</strain>
    </source>
</reference>
<comment type="caution">
    <text evidence="3">The sequence shown here is derived from an EMBL/GenBank/DDBJ whole genome shotgun (WGS) entry which is preliminary data.</text>
</comment>
<dbReference type="AlphaFoldDB" id="A0A151ZIB2"/>
<dbReference type="FunCoup" id="A0A151ZIB2">
    <property type="interactions" value="45"/>
</dbReference>
<dbReference type="Gene3D" id="1.10.555.10">
    <property type="entry name" value="Rho GTPase activation protein"/>
    <property type="match status" value="1"/>
</dbReference>
<feature type="region of interest" description="Disordered" evidence="1">
    <location>
        <begin position="695"/>
        <end position="800"/>
    </location>
</feature>
<organism evidence="3 4">
    <name type="scientific">Tieghemostelium lacteum</name>
    <name type="common">Slime mold</name>
    <name type="synonym">Dictyostelium lacteum</name>
    <dbReference type="NCBI Taxonomy" id="361077"/>
    <lineage>
        <taxon>Eukaryota</taxon>
        <taxon>Amoebozoa</taxon>
        <taxon>Evosea</taxon>
        <taxon>Eumycetozoa</taxon>
        <taxon>Dictyostelia</taxon>
        <taxon>Dictyosteliales</taxon>
        <taxon>Raperosteliaceae</taxon>
        <taxon>Tieghemostelium</taxon>
    </lineage>
</organism>
<dbReference type="PROSITE" id="PS50238">
    <property type="entry name" value="RHOGAP"/>
    <property type="match status" value="1"/>
</dbReference>
<dbReference type="SUPFAM" id="SSF48350">
    <property type="entry name" value="GTPase activation domain, GAP"/>
    <property type="match status" value="1"/>
</dbReference>
<dbReference type="InterPro" id="IPR000198">
    <property type="entry name" value="RhoGAP_dom"/>
</dbReference>
<evidence type="ECO:0000313" key="4">
    <source>
        <dbReference type="Proteomes" id="UP000076078"/>
    </source>
</evidence>
<dbReference type="InterPro" id="IPR039102">
    <property type="entry name" value="FAM13"/>
</dbReference>
<feature type="compositionally biased region" description="Pro residues" evidence="1">
    <location>
        <begin position="327"/>
        <end position="337"/>
    </location>
</feature>
<dbReference type="PANTHER" id="PTHR15904:SF17">
    <property type="entry name" value="RHO-GAP DOMAIN-CONTAINING PROTEIN"/>
    <property type="match status" value="1"/>
</dbReference>
<dbReference type="InParanoid" id="A0A151ZIB2"/>
<feature type="compositionally biased region" description="Polar residues" evidence="1">
    <location>
        <begin position="529"/>
        <end position="541"/>
    </location>
</feature>
<feature type="compositionally biased region" description="Low complexity" evidence="1">
    <location>
        <begin position="353"/>
        <end position="372"/>
    </location>
</feature>
<gene>
    <name evidence="3" type="ORF">DLAC_05022</name>
</gene>
<dbReference type="GO" id="GO:0007165">
    <property type="term" value="P:signal transduction"/>
    <property type="evidence" value="ECO:0007669"/>
    <property type="project" value="InterPro"/>
</dbReference>
<dbReference type="Pfam" id="PF00620">
    <property type="entry name" value="RhoGAP"/>
    <property type="match status" value="1"/>
</dbReference>